<dbReference type="AlphaFoldDB" id="A0A9D4CB70"/>
<accession>A0A9D4CB70</accession>
<proteinExistence type="predicted"/>
<reference evidence="1" key="1">
    <citation type="journal article" date="2019" name="bioRxiv">
        <title>The Genome of the Zebra Mussel, Dreissena polymorpha: A Resource for Invasive Species Research.</title>
        <authorList>
            <person name="McCartney M.A."/>
            <person name="Auch B."/>
            <person name="Kono T."/>
            <person name="Mallez S."/>
            <person name="Zhang Y."/>
            <person name="Obille A."/>
            <person name="Becker A."/>
            <person name="Abrahante J.E."/>
            <person name="Garbe J."/>
            <person name="Badalamenti J.P."/>
            <person name="Herman A."/>
            <person name="Mangelson H."/>
            <person name="Liachko I."/>
            <person name="Sullivan S."/>
            <person name="Sone E.D."/>
            <person name="Koren S."/>
            <person name="Silverstein K.A.T."/>
            <person name="Beckman K.B."/>
            <person name="Gohl D.M."/>
        </authorList>
    </citation>
    <scope>NUCLEOTIDE SEQUENCE</scope>
    <source>
        <strain evidence="1">Duluth1</strain>
        <tissue evidence="1">Whole animal</tissue>
    </source>
</reference>
<reference evidence="1" key="2">
    <citation type="submission" date="2020-11" db="EMBL/GenBank/DDBJ databases">
        <authorList>
            <person name="McCartney M.A."/>
            <person name="Auch B."/>
            <person name="Kono T."/>
            <person name="Mallez S."/>
            <person name="Becker A."/>
            <person name="Gohl D.M."/>
            <person name="Silverstein K.A.T."/>
            <person name="Koren S."/>
            <person name="Bechman K.B."/>
            <person name="Herman A."/>
            <person name="Abrahante J.E."/>
            <person name="Garbe J."/>
        </authorList>
    </citation>
    <scope>NUCLEOTIDE SEQUENCE</scope>
    <source>
        <strain evidence="1">Duluth1</strain>
        <tissue evidence="1">Whole animal</tissue>
    </source>
</reference>
<name>A0A9D4CB70_DREPO</name>
<keyword evidence="2" id="KW-1185">Reference proteome</keyword>
<dbReference type="EMBL" id="JAIWYP010000013">
    <property type="protein sequence ID" value="KAH3720360.1"/>
    <property type="molecule type" value="Genomic_DNA"/>
</dbReference>
<evidence type="ECO:0000313" key="1">
    <source>
        <dbReference type="EMBL" id="KAH3720360.1"/>
    </source>
</evidence>
<comment type="caution">
    <text evidence="1">The sequence shown here is derived from an EMBL/GenBank/DDBJ whole genome shotgun (WGS) entry which is preliminary data.</text>
</comment>
<sequence>MEGPGFNAHPSSKQVTSRVKVLTKLNEDCLINRQQAPDSNVFQKNHFLMLTRKTAPPPCGHFHEGWSINVYYSHITKLPTNWSHSQTKQTYHKKNCSDKVSLRLFYRDWTINVAARETDEAQRTKGDHMSNLRSELQNIKNVNL</sequence>
<organism evidence="1 2">
    <name type="scientific">Dreissena polymorpha</name>
    <name type="common">Zebra mussel</name>
    <name type="synonym">Mytilus polymorpha</name>
    <dbReference type="NCBI Taxonomy" id="45954"/>
    <lineage>
        <taxon>Eukaryota</taxon>
        <taxon>Metazoa</taxon>
        <taxon>Spiralia</taxon>
        <taxon>Lophotrochozoa</taxon>
        <taxon>Mollusca</taxon>
        <taxon>Bivalvia</taxon>
        <taxon>Autobranchia</taxon>
        <taxon>Heteroconchia</taxon>
        <taxon>Euheterodonta</taxon>
        <taxon>Imparidentia</taxon>
        <taxon>Neoheterodontei</taxon>
        <taxon>Myida</taxon>
        <taxon>Dreissenoidea</taxon>
        <taxon>Dreissenidae</taxon>
        <taxon>Dreissena</taxon>
    </lineage>
</organism>
<gene>
    <name evidence="1" type="ORF">DPMN_063257</name>
</gene>
<dbReference type="Proteomes" id="UP000828390">
    <property type="component" value="Unassembled WGS sequence"/>
</dbReference>
<evidence type="ECO:0000313" key="2">
    <source>
        <dbReference type="Proteomes" id="UP000828390"/>
    </source>
</evidence>
<protein>
    <submittedName>
        <fullName evidence="1">Uncharacterized protein</fullName>
    </submittedName>
</protein>